<dbReference type="GeneID" id="96783489"/>
<dbReference type="AlphaFoldDB" id="A0A7W2HUE5"/>
<evidence type="ECO:0000313" key="2">
    <source>
        <dbReference type="Proteomes" id="UP000587608"/>
    </source>
</evidence>
<sequence>MVTDGSWLVGLGFRTPCGRLVRHFYVVDGAADAEHARKAALERADQPRERAARADLRLEDGCVEIRRVLRDPWGTRRLSAPRTCTAHPLDA</sequence>
<evidence type="ECO:0000313" key="1">
    <source>
        <dbReference type="EMBL" id="MBA5222026.1"/>
    </source>
</evidence>
<name>A0A7W2HUE5_9ACTN</name>
<comment type="caution">
    <text evidence="1">The sequence shown here is derived from an EMBL/GenBank/DDBJ whole genome shotgun (WGS) entry which is preliminary data.</text>
</comment>
<accession>A0A7W2HUE5</accession>
<dbReference type="Proteomes" id="UP000587608">
    <property type="component" value="Unassembled WGS sequence"/>
</dbReference>
<protein>
    <submittedName>
        <fullName evidence="1">Uncharacterized protein</fullName>
    </submittedName>
</protein>
<dbReference type="EMBL" id="JACERG010000009">
    <property type="protein sequence ID" value="MBA5222026.1"/>
    <property type="molecule type" value="Genomic_DNA"/>
</dbReference>
<reference evidence="1 2" key="1">
    <citation type="submission" date="2020-07" db="EMBL/GenBank/DDBJ databases">
        <title>Differential regulation of undecylprodigiosin biosynthesis in the yeast-scavenging Streptomyces strain MBK6.</title>
        <authorList>
            <person name="Baral B."/>
            <person name="Siitonen V."/>
            <person name="Laughlin M."/>
            <person name="Yamada K."/>
            <person name="Ilomaeki M."/>
            <person name="Metsae-Ketelae M."/>
            <person name="Niemi J."/>
        </authorList>
    </citation>
    <scope>NUCLEOTIDE SEQUENCE [LARGE SCALE GENOMIC DNA]</scope>
    <source>
        <strain evidence="1 2">MBK6</strain>
    </source>
</reference>
<proteinExistence type="predicted"/>
<dbReference type="RefSeq" id="WP_143041079.1">
    <property type="nucleotide sequence ID" value="NZ_BNBP01000001.1"/>
</dbReference>
<gene>
    <name evidence="1" type="ORF">H1X69_11425</name>
</gene>
<organism evidence="1 2">
    <name type="scientific">Streptomyces griseoaurantiacus</name>
    <dbReference type="NCBI Taxonomy" id="68213"/>
    <lineage>
        <taxon>Bacteria</taxon>
        <taxon>Bacillati</taxon>
        <taxon>Actinomycetota</taxon>
        <taxon>Actinomycetes</taxon>
        <taxon>Kitasatosporales</taxon>
        <taxon>Streptomycetaceae</taxon>
        <taxon>Streptomyces</taxon>
        <taxon>Streptomyces aurantiacus group</taxon>
    </lineage>
</organism>